<keyword evidence="1" id="KW-0998">Cell outer membrane</keyword>
<dbReference type="GO" id="GO:0009252">
    <property type="term" value="P:peptidoglycan biosynthetic process"/>
    <property type="evidence" value="ECO:0007669"/>
    <property type="project" value="UniProtKB-UniRule"/>
</dbReference>
<dbReference type="GO" id="GO:0008360">
    <property type="term" value="P:regulation of cell shape"/>
    <property type="evidence" value="ECO:0007669"/>
    <property type="project" value="UniProtKB-KW"/>
</dbReference>
<protein>
    <recommendedName>
        <fullName evidence="1 2">Penicillin-binding protein activator LpoB</fullName>
        <shortName evidence="1">PBP activator LpoB</shortName>
    </recommendedName>
</protein>
<dbReference type="Pfam" id="PF13036">
    <property type="entry name" value="LpoB"/>
    <property type="match status" value="1"/>
</dbReference>
<gene>
    <name evidence="1 6" type="primary">lpoB</name>
    <name evidence="5" type="ORF">I6G64_02625</name>
    <name evidence="6" type="ORF">NCTC12961_02366</name>
</gene>
<evidence type="ECO:0000313" key="7">
    <source>
        <dbReference type="Proteomes" id="UP000248897"/>
    </source>
</evidence>
<evidence type="ECO:0000256" key="1">
    <source>
        <dbReference type="HAMAP-Rule" id="MF_01889"/>
    </source>
</evidence>
<dbReference type="InterPro" id="IPR014094">
    <property type="entry name" value="LpoB"/>
</dbReference>
<keyword evidence="1" id="KW-0133">Cell shape</keyword>
<dbReference type="PANTHER" id="PTHR40593:SF1">
    <property type="entry name" value="PENICILLIN-BINDING PROTEIN ACTIVATOR LPOB"/>
    <property type="match status" value="1"/>
</dbReference>
<accession>A0A2X4UWS9</accession>
<evidence type="ECO:0000313" key="6">
    <source>
        <dbReference type="EMBL" id="SQI37460.1"/>
    </source>
</evidence>
<dbReference type="Gene3D" id="3.40.50.10610">
    <property type="entry name" value="ABC-type transport auxiliary lipoprotein component"/>
    <property type="match status" value="1"/>
</dbReference>
<dbReference type="GO" id="GO:0030234">
    <property type="term" value="F:enzyme regulator activity"/>
    <property type="evidence" value="ECO:0007669"/>
    <property type="project" value="UniProtKB-UniRule"/>
</dbReference>
<comment type="similarity">
    <text evidence="1">Belongs to the LpoB family.</text>
</comment>
<dbReference type="STRING" id="82996.ADP72_01125"/>
<evidence type="ECO:0000313" key="5">
    <source>
        <dbReference type="EMBL" id="QPS21342.1"/>
    </source>
</evidence>
<feature type="region of interest" description="Disordered" evidence="3">
    <location>
        <begin position="17"/>
        <end position="60"/>
    </location>
</feature>
<sequence length="199" mass="20948">MKKYLVVALAALTLSGCLSRPPESEQPPATVEPAKPPVVVEPPQQPQPQPPIGEPVPQPPKIQQLDWLSSVQPLVNQMLKADGVNPGSVLLLDSVKNNTNGSLQTAKATSALHKALASNQTFSVVPEAQLATARQTLGLSADDSLGSRSKAIGLARIVSAQYVLYSDVSGDVKSPTLDMQLMLVQTGEIVWSGNGAVTR</sequence>
<reference evidence="6 7" key="1">
    <citation type="submission" date="2018-06" db="EMBL/GenBank/DDBJ databases">
        <authorList>
            <consortium name="Pathogen Informatics"/>
            <person name="Doyle S."/>
        </authorList>
    </citation>
    <scope>NUCLEOTIDE SEQUENCE [LARGE SCALE GENOMIC DNA]</scope>
    <source>
        <strain evidence="6 7">NCTC12961</strain>
    </source>
</reference>
<evidence type="ECO:0000256" key="2">
    <source>
        <dbReference type="NCBIfam" id="TIGR02722"/>
    </source>
</evidence>
<organism evidence="6 7">
    <name type="scientific">Serratia plymuthica</name>
    <dbReference type="NCBI Taxonomy" id="82996"/>
    <lineage>
        <taxon>Bacteria</taxon>
        <taxon>Pseudomonadati</taxon>
        <taxon>Pseudomonadota</taxon>
        <taxon>Gammaproteobacteria</taxon>
        <taxon>Enterobacterales</taxon>
        <taxon>Yersiniaceae</taxon>
        <taxon>Serratia</taxon>
    </lineage>
</organism>
<keyword evidence="1 6" id="KW-0449">Lipoprotein</keyword>
<feature type="compositionally biased region" description="Pro residues" evidence="3">
    <location>
        <begin position="34"/>
        <end position="60"/>
    </location>
</feature>
<keyword evidence="1 4" id="KW-0732">Signal</keyword>
<proteinExistence type="inferred from homology"/>
<comment type="subunit">
    <text evidence="1">Interacts with PBP1b.</text>
</comment>
<dbReference type="EMBL" id="CP065673">
    <property type="protein sequence ID" value="QPS21342.1"/>
    <property type="molecule type" value="Genomic_DNA"/>
</dbReference>
<dbReference type="NCBIfam" id="TIGR02722">
    <property type="entry name" value="lp"/>
    <property type="match status" value="1"/>
</dbReference>
<dbReference type="PROSITE" id="PS51257">
    <property type="entry name" value="PROKAR_LIPOPROTEIN"/>
    <property type="match status" value="1"/>
</dbReference>
<comment type="subcellular location">
    <subcellularLocation>
        <location evidence="1">Cell outer membrane</location>
        <topology evidence="1">Lipid-anchor</topology>
        <orientation evidence="1">Periplasmic side</orientation>
    </subcellularLocation>
</comment>
<dbReference type="Proteomes" id="UP000594967">
    <property type="component" value="Chromosome"/>
</dbReference>
<evidence type="ECO:0000256" key="4">
    <source>
        <dbReference type="SAM" id="SignalP"/>
    </source>
</evidence>
<dbReference type="RefSeq" id="WP_062870494.1">
    <property type="nucleotide sequence ID" value="NZ_CAMITG010000003.1"/>
</dbReference>
<keyword evidence="1" id="KW-0573">Peptidoglycan synthesis</keyword>
<dbReference type="EMBL" id="LS483469">
    <property type="protein sequence ID" value="SQI37460.1"/>
    <property type="molecule type" value="Genomic_DNA"/>
</dbReference>
<keyword evidence="1" id="KW-0564">Palmitate</keyword>
<keyword evidence="8" id="KW-1185">Reference proteome</keyword>
<keyword evidence="1" id="KW-0472">Membrane</keyword>
<reference evidence="5 8" key="2">
    <citation type="submission" date="2020-12" db="EMBL/GenBank/DDBJ databases">
        <title>FDA dAtabase for Regulatory Grade micrObial Sequences (FDA-ARGOS): Supporting development and validation of Infectious Disease Dx tests.</title>
        <authorList>
            <person name="Sproer C."/>
            <person name="Gronow S."/>
            <person name="Severitt S."/>
            <person name="Schroder I."/>
            <person name="Tallon L."/>
            <person name="Sadzewicz L."/>
            <person name="Zhao X."/>
            <person name="Boylan J."/>
            <person name="Ott S."/>
            <person name="Bowen H."/>
            <person name="Vavikolanu K."/>
            <person name="Mehta A."/>
            <person name="Aluvathingal J."/>
            <person name="Nadendla S."/>
            <person name="Lowell S."/>
            <person name="Myers T."/>
            <person name="Yan Y."/>
            <person name="Sichtig H."/>
        </authorList>
    </citation>
    <scope>NUCLEOTIDE SEQUENCE [LARGE SCALE GENOMIC DNA]</scope>
    <source>
        <strain evidence="5 8">FDAARGOS_907</strain>
    </source>
</reference>
<feature type="signal peptide" evidence="4">
    <location>
        <begin position="1"/>
        <end position="19"/>
    </location>
</feature>
<dbReference type="Proteomes" id="UP000248897">
    <property type="component" value="Chromosome 1"/>
</dbReference>
<dbReference type="PANTHER" id="PTHR40593">
    <property type="entry name" value="PENICILLIN-BINDING PROTEIN ACTIVATOR LPOB"/>
    <property type="match status" value="1"/>
</dbReference>
<feature type="chain" id="PRO_5015895126" description="Penicillin-binding protein activator LpoB" evidence="4">
    <location>
        <begin position="20"/>
        <end position="199"/>
    </location>
</feature>
<dbReference type="HAMAP" id="MF_01889">
    <property type="entry name" value="LpoB"/>
    <property type="match status" value="1"/>
</dbReference>
<name>A0A2X4UWS9_SERPL</name>
<dbReference type="GO" id="GO:0031241">
    <property type="term" value="C:periplasmic side of cell outer membrane"/>
    <property type="evidence" value="ECO:0007669"/>
    <property type="project" value="UniProtKB-UniRule"/>
</dbReference>
<evidence type="ECO:0000256" key="3">
    <source>
        <dbReference type="SAM" id="MobiDB-lite"/>
    </source>
</evidence>
<comment type="function">
    <text evidence="1">Regulator of peptidoglycan synthesis that is essential for the function of penicillin-binding protein 1B (PBP1b).</text>
</comment>
<evidence type="ECO:0000313" key="8">
    <source>
        <dbReference type="Proteomes" id="UP000594967"/>
    </source>
</evidence>
<dbReference type="AlphaFoldDB" id="A0A2X4UWS9"/>